<evidence type="ECO:0000256" key="1">
    <source>
        <dbReference type="ARBA" id="ARBA00008668"/>
    </source>
</evidence>
<dbReference type="GO" id="GO:0016788">
    <property type="term" value="F:hydrolase activity, acting on ester bonds"/>
    <property type="evidence" value="ECO:0007669"/>
    <property type="project" value="InterPro"/>
</dbReference>
<dbReference type="InterPro" id="IPR001087">
    <property type="entry name" value="GDSL"/>
</dbReference>
<dbReference type="Pfam" id="PF00657">
    <property type="entry name" value="Lipase_GDSL"/>
    <property type="match status" value="1"/>
</dbReference>
<protein>
    <recommendedName>
        <fullName evidence="4">GDSL esterase/lipase</fullName>
    </recommendedName>
</protein>
<name>A0A8X8IXL1_POPTO</name>
<dbReference type="AlphaFoldDB" id="A0A8X8IXL1"/>
<dbReference type="InterPro" id="IPR035669">
    <property type="entry name" value="SGNH_plant_lipase-like"/>
</dbReference>
<gene>
    <name evidence="2" type="ORF">POTOM_002380</name>
</gene>
<evidence type="ECO:0000313" key="3">
    <source>
        <dbReference type="Proteomes" id="UP000886885"/>
    </source>
</evidence>
<evidence type="ECO:0000313" key="2">
    <source>
        <dbReference type="EMBL" id="KAG6793187.1"/>
    </source>
</evidence>
<dbReference type="EMBL" id="JAAWWB010000001">
    <property type="protein sequence ID" value="KAG6793187.1"/>
    <property type="molecule type" value="Genomic_DNA"/>
</dbReference>
<organism evidence="2 3">
    <name type="scientific">Populus tomentosa</name>
    <name type="common">Chinese white poplar</name>
    <dbReference type="NCBI Taxonomy" id="118781"/>
    <lineage>
        <taxon>Eukaryota</taxon>
        <taxon>Viridiplantae</taxon>
        <taxon>Streptophyta</taxon>
        <taxon>Embryophyta</taxon>
        <taxon>Tracheophyta</taxon>
        <taxon>Spermatophyta</taxon>
        <taxon>Magnoliopsida</taxon>
        <taxon>eudicotyledons</taxon>
        <taxon>Gunneridae</taxon>
        <taxon>Pentapetalae</taxon>
        <taxon>rosids</taxon>
        <taxon>fabids</taxon>
        <taxon>Malpighiales</taxon>
        <taxon>Salicaceae</taxon>
        <taxon>Saliceae</taxon>
        <taxon>Populus</taxon>
    </lineage>
</organism>
<dbReference type="PANTHER" id="PTHR45650:SF75">
    <property type="entry name" value="GDSL-LIKE LIPASE_ACYLHYDROLASE"/>
    <property type="match status" value="1"/>
</dbReference>
<sequence length="380" mass="41701">MVLKKVRGSLEWSLLQATKIEPAPSTPPLLRSLLSSHTLAIHLLLHNFLLPSLLKLCSNRLDMACKIKTWYAILVLLKLVSQLQDCAHAAPQVPCFFIFGDSLADNGNNNHLATDAKANYPPFGIDFLNQTSTGRFTNGRTTVDVIGELLGLDKIIPSFATARARDILIGVNYASGGAGIRDETGKQLGGRISLNRQLQNHKVTLSSLIKLLGTRESAANHLNKCLYYVAMGSNDYLNNYFVPGYYNTSRLYTPEQYAKVLIVQYYKQLKRLYHLGARKIALPGLGPVGSIPYAFSNLCRSNVATCVANINSAAQVFDARLVLLVDRLNRDLKDAHFIYLNSSGMSSGDPSVLGFKVVDVGCCPVRSDGQCIPKLKSVQK</sequence>
<dbReference type="OrthoDB" id="825177at2759"/>
<reference evidence="2" key="1">
    <citation type="journal article" date="2020" name="bioRxiv">
        <title>Hybrid origin of Populus tomentosa Carr. identified through genome sequencing and phylogenomic analysis.</title>
        <authorList>
            <person name="An X."/>
            <person name="Gao K."/>
            <person name="Chen Z."/>
            <person name="Li J."/>
            <person name="Yang X."/>
            <person name="Yang X."/>
            <person name="Zhou J."/>
            <person name="Guo T."/>
            <person name="Zhao T."/>
            <person name="Huang S."/>
            <person name="Miao D."/>
            <person name="Khan W.U."/>
            <person name="Rao P."/>
            <person name="Ye M."/>
            <person name="Lei B."/>
            <person name="Liao W."/>
            <person name="Wang J."/>
            <person name="Ji L."/>
            <person name="Li Y."/>
            <person name="Guo B."/>
            <person name="Mustafa N.S."/>
            <person name="Li S."/>
            <person name="Yun Q."/>
            <person name="Keller S.R."/>
            <person name="Mao J."/>
            <person name="Zhang R."/>
            <person name="Strauss S.H."/>
        </authorList>
    </citation>
    <scope>NUCLEOTIDE SEQUENCE</scope>
    <source>
        <strain evidence="2">GM15</strain>
        <tissue evidence="2">Leaf</tissue>
    </source>
</reference>
<comment type="similarity">
    <text evidence="1">Belongs to the 'GDSL' lipolytic enzyme family.</text>
</comment>
<accession>A0A8X8IXL1</accession>
<dbReference type="Proteomes" id="UP000886885">
    <property type="component" value="Chromosome 1A"/>
</dbReference>
<comment type="caution">
    <text evidence="2">The sequence shown here is derived from an EMBL/GenBank/DDBJ whole genome shotgun (WGS) entry which is preliminary data.</text>
</comment>
<keyword evidence="3" id="KW-1185">Reference proteome</keyword>
<dbReference type="CDD" id="cd01837">
    <property type="entry name" value="SGNH_plant_lipase_like"/>
    <property type="match status" value="1"/>
</dbReference>
<dbReference type="InterPro" id="IPR051238">
    <property type="entry name" value="GDSL_esterase/lipase"/>
</dbReference>
<evidence type="ECO:0008006" key="4">
    <source>
        <dbReference type="Google" id="ProtNLM"/>
    </source>
</evidence>
<proteinExistence type="inferred from homology"/>
<dbReference type="PANTHER" id="PTHR45650">
    <property type="entry name" value="GDSL-LIKE LIPASE/ACYLHYDROLASE-RELATED"/>
    <property type="match status" value="1"/>
</dbReference>